<reference evidence="2 3" key="1">
    <citation type="journal article" date="2013" name="Genome Announc.">
        <title>Genome Sequence of Campylobacter showae UNSWCD, Isolated from a Patient with Crohn's Disease.</title>
        <authorList>
            <person name="Tay A.P."/>
            <person name="Kaakoush N.O."/>
            <person name="Deshpande N.P."/>
            <person name="Chen Z."/>
            <person name="Mitchell H."/>
            <person name="Wilkins M.R."/>
        </authorList>
    </citation>
    <scope>NUCLEOTIDE SEQUENCE [LARGE SCALE GENOMIC DNA]</scope>
    <source>
        <strain evidence="2 3">CSUNSWCD</strain>
    </source>
</reference>
<evidence type="ECO:0000313" key="3">
    <source>
        <dbReference type="Proteomes" id="UP000011939"/>
    </source>
</evidence>
<dbReference type="Proteomes" id="UP000011939">
    <property type="component" value="Unassembled WGS sequence"/>
</dbReference>
<dbReference type="EMBL" id="AMZQ01000002">
    <property type="protein sequence ID" value="EKU12024.1"/>
    <property type="molecule type" value="Genomic_DNA"/>
</dbReference>
<proteinExistence type="predicted"/>
<dbReference type="STRING" id="1244083.CSUNSWCD_1348"/>
<name>M5IRC2_9BACT</name>
<evidence type="ECO:0000313" key="2">
    <source>
        <dbReference type="EMBL" id="EKU12024.1"/>
    </source>
</evidence>
<organism evidence="2 3">
    <name type="scientific">Campylobacter showae CSUNSWCD</name>
    <dbReference type="NCBI Taxonomy" id="1244083"/>
    <lineage>
        <taxon>Bacteria</taxon>
        <taxon>Pseudomonadati</taxon>
        <taxon>Campylobacterota</taxon>
        <taxon>Epsilonproteobacteria</taxon>
        <taxon>Campylobacterales</taxon>
        <taxon>Campylobacteraceae</taxon>
        <taxon>Campylobacter</taxon>
    </lineage>
</organism>
<accession>M5IRC2</accession>
<dbReference type="PATRIC" id="fig|1244083.3.peg.723"/>
<feature type="compositionally biased region" description="Basic residues" evidence="1">
    <location>
        <begin position="34"/>
        <end position="45"/>
    </location>
</feature>
<evidence type="ECO:0000256" key="1">
    <source>
        <dbReference type="SAM" id="MobiDB-lite"/>
    </source>
</evidence>
<feature type="region of interest" description="Disordered" evidence="1">
    <location>
        <begin position="16"/>
        <end position="45"/>
    </location>
</feature>
<comment type="caution">
    <text evidence="2">The sequence shown here is derived from an EMBL/GenBank/DDBJ whole genome shotgun (WGS) entry which is preliminary data.</text>
</comment>
<sequence length="45" mass="5294">MSQTRNDKQILKASMLKFKAKHSSKSKNQSVKFKPTRQSRKQSRD</sequence>
<gene>
    <name evidence="2" type="ORF">CSUNSWCD_1348</name>
</gene>
<protein>
    <submittedName>
        <fullName evidence="2">Uncharacterized protein</fullName>
    </submittedName>
</protein>
<dbReference type="AlphaFoldDB" id="M5IRC2"/>